<evidence type="ECO:0000256" key="1">
    <source>
        <dbReference type="ARBA" id="ARBA00004123"/>
    </source>
</evidence>
<feature type="region of interest" description="Disordered" evidence="6">
    <location>
        <begin position="259"/>
        <end position="281"/>
    </location>
</feature>
<dbReference type="SMART" id="SM01180">
    <property type="entry name" value="DWNN"/>
    <property type="match status" value="1"/>
</dbReference>
<evidence type="ECO:0000256" key="2">
    <source>
        <dbReference type="ARBA" id="ARBA00022723"/>
    </source>
</evidence>
<feature type="compositionally biased region" description="Polar residues" evidence="6">
    <location>
        <begin position="484"/>
        <end position="496"/>
    </location>
</feature>
<dbReference type="GO" id="GO:0005634">
    <property type="term" value="C:nucleus"/>
    <property type="evidence" value="ECO:0007669"/>
    <property type="project" value="UniProtKB-SubCell"/>
</dbReference>
<dbReference type="GO" id="GO:0003676">
    <property type="term" value="F:nucleic acid binding"/>
    <property type="evidence" value="ECO:0007669"/>
    <property type="project" value="InterPro"/>
</dbReference>
<keyword evidence="5" id="KW-0539">Nucleus</keyword>
<feature type="region of interest" description="Disordered" evidence="6">
    <location>
        <begin position="78"/>
        <end position="140"/>
    </location>
</feature>
<feature type="compositionally biased region" description="Pro residues" evidence="6">
    <location>
        <begin position="84"/>
        <end position="116"/>
    </location>
</feature>
<name>A0A3M7SSM6_BRAPC</name>
<dbReference type="PROSITE" id="PS51282">
    <property type="entry name" value="DWNN"/>
    <property type="match status" value="1"/>
</dbReference>
<dbReference type="CDD" id="cd16620">
    <property type="entry name" value="vRING-HC-C4C4_RBBP6"/>
    <property type="match status" value="1"/>
</dbReference>
<feature type="compositionally biased region" description="Polar residues" evidence="6">
    <location>
        <begin position="440"/>
        <end position="452"/>
    </location>
</feature>
<dbReference type="EMBL" id="REGN01000830">
    <property type="protein sequence ID" value="RNA38709.1"/>
    <property type="molecule type" value="Genomic_DNA"/>
</dbReference>
<proteinExistence type="predicted"/>
<dbReference type="AlphaFoldDB" id="A0A3M7SSM6"/>
<dbReference type="OrthoDB" id="106784at2759"/>
<keyword evidence="2" id="KW-0479">Metal-binding</keyword>
<evidence type="ECO:0000256" key="5">
    <source>
        <dbReference type="ARBA" id="ARBA00023242"/>
    </source>
</evidence>
<dbReference type="SUPFAM" id="SSF57850">
    <property type="entry name" value="RING/U-box"/>
    <property type="match status" value="1"/>
</dbReference>
<keyword evidence="4" id="KW-0862">Zinc</keyword>
<feature type="compositionally biased region" description="Basic and acidic residues" evidence="6">
    <location>
        <begin position="750"/>
        <end position="798"/>
    </location>
</feature>
<dbReference type="InterPro" id="IPR036875">
    <property type="entry name" value="Znf_CCHC_sf"/>
</dbReference>
<sequence length="820" mass="92075">MSFIHFKTPYKLNYDKVAFDGTSISLGQLKKLIADKLKFSKLDFDLEITNAETNQVYQNENETILQNSHVNVKRNLKNAGMPIRPQPPKVSPPVSAPAPAPVPAPAPAPISNPPPKQALQTQPVQNVTVPNSSPVPPPAATQAPIQIKQLLKPLQDSLAPLNIPSKPIVYVEEPTKPNESEPDNRSDEKAKLDTFMMNSMTKLSNETNLAKKFLGMTNRFSGQQNQQMINAADRPIPPGYLCVICRKPGHLKQFCPEAGTLPKPEDRPKYPSGIPRTNLRPAQPNEKFAMLGPDGYVVTEIDKVAAKIVKKDKILFDDDEDEKTAEKSTVPEPGEKIPKELQCPFGGHLVKDAVLVPCCGHFVCCDECIKRKIENEEEPIVCPHEKCDQEIGPLVSITPFHETRKKVQEYLKNAKSNESKDPFLALIFDEVTKNELKVSVNGSKSPVQDSNVTSSEKASAEQAQTAANVAANSPKNDEPKATLSPGQIPSVPTKTNIGAPPQFQPRPRPNFNPNFRPNIVPLTNNYSNHAPRPIMHNNFNQMYRPPFQPFDPMSVAMGMPMGPMGPMGGPMMPPNNGYMAQGMMPPQMQHGMYQAPMMAAMMPNPAHGHGIASKEEFYEYQEKLRKEAEMKLKGSYKRSRSRSRSRYSRSRSRSKGRYRSNRYRRSKSRSRSRNKSRDGNYKRYSRSRSRSKRRSHSRDRNGKPRGTRGDSKVKSTREKSRERKMDKAEKRDGSKLNGISDNVVVTIGKSNERQVVSDELDKRKKFESEKEKKESQREKSVDSSSSDRESGKESGDGGKRHKHKHKKSKKKHKRRSSSRH</sequence>
<dbReference type="InterPro" id="IPR013083">
    <property type="entry name" value="Znf_RING/FYVE/PHD"/>
</dbReference>
<accession>A0A3M7SSM6</accession>
<dbReference type="InterPro" id="IPR014891">
    <property type="entry name" value="DWNN_domain"/>
</dbReference>
<feature type="compositionally biased region" description="Low complexity" evidence="6">
    <location>
        <begin position="453"/>
        <end position="473"/>
    </location>
</feature>
<dbReference type="InterPro" id="IPR033489">
    <property type="entry name" value="RBBP6"/>
</dbReference>
<feature type="compositionally biased region" description="Basic residues" evidence="6">
    <location>
        <begin position="799"/>
        <end position="820"/>
    </location>
</feature>
<dbReference type="Pfam" id="PF08783">
    <property type="entry name" value="DWNN"/>
    <property type="match status" value="1"/>
</dbReference>
<dbReference type="PANTHER" id="PTHR15439:SF0">
    <property type="entry name" value="CELL DIVISION CYCLE AND APOPTOSIS REGULATOR PROTEIN 1-RELATED"/>
    <property type="match status" value="1"/>
</dbReference>
<evidence type="ECO:0000256" key="3">
    <source>
        <dbReference type="ARBA" id="ARBA00022771"/>
    </source>
</evidence>
<dbReference type="Proteomes" id="UP000276133">
    <property type="component" value="Unassembled WGS sequence"/>
</dbReference>
<dbReference type="Gene3D" id="3.10.20.90">
    <property type="entry name" value="Phosphatidylinositol 3-kinase Catalytic Subunit, Chain A, domain 1"/>
    <property type="match status" value="1"/>
</dbReference>
<evidence type="ECO:0000256" key="6">
    <source>
        <dbReference type="SAM" id="MobiDB-lite"/>
    </source>
</evidence>
<evidence type="ECO:0000256" key="4">
    <source>
        <dbReference type="ARBA" id="ARBA00022833"/>
    </source>
</evidence>
<comment type="caution">
    <text evidence="8">The sequence shown here is derived from an EMBL/GenBank/DDBJ whole genome shotgun (WGS) entry which is preliminary data.</text>
</comment>
<organism evidence="8 9">
    <name type="scientific">Brachionus plicatilis</name>
    <name type="common">Marine rotifer</name>
    <name type="synonym">Brachionus muelleri</name>
    <dbReference type="NCBI Taxonomy" id="10195"/>
    <lineage>
        <taxon>Eukaryota</taxon>
        <taxon>Metazoa</taxon>
        <taxon>Spiralia</taxon>
        <taxon>Gnathifera</taxon>
        <taxon>Rotifera</taxon>
        <taxon>Eurotatoria</taxon>
        <taxon>Monogononta</taxon>
        <taxon>Pseudotrocha</taxon>
        <taxon>Ploima</taxon>
        <taxon>Brachionidae</taxon>
        <taxon>Brachionus</taxon>
    </lineage>
</organism>
<feature type="compositionally biased region" description="Basic and acidic residues" evidence="6">
    <location>
        <begin position="698"/>
        <end position="734"/>
    </location>
</feature>
<feature type="compositionally biased region" description="Low complexity" evidence="6">
    <location>
        <begin position="123"/>
        <end position="132"/>
    </location>
</feature>
<dbReference type="PANTHER" id="PTHR15439">
    <property type="entry name" value="RETINOBLASTOMA-BINDING PROTEIN 6"/>
    <property type="match status" value="1"/>
</dbReference>
<dbReference type="GO" id="GO:0006511">
    <property type="term" value="P:ubiquitin-dependent protein catabolic process"/>
    <property type="evidence" value="ECO:0007669"/>
    <property type="project" value="TreeGrafter"/>
</dbReference>
<dbReference type="GO" id="GO:0006397">
    <property type="term" value="P:mRNA processing"/>
    <property type="evidence" value="ECO:0007669"/>
    <property type="project" value="InterPro"/>
</dbReference>
<feature type="region of interest" description="Disordered" evidence="6">
    <location>
        <begin position="629"/>
        <end position="820"/>
    </location>
</feature>
<feature type="compositionally biased region" description="Basic residues" evidence="6">
    <location>
        <begin position="683"/>
        <end position="697"/>
    </location>
</feature>
<feature type="compositionally biased region" description="Basic residues" evidence="6">
    <location>
        <begin position="634"/>
        <end position="674"/>
    </location>
</feature>
<evidence type="ECO:0000259" key="7">
    <source>
        <dbReference type="PROSITE" id="PS51282"/>
    </source>
</evidence>
<dbReference type="Gene3D" id="3.30.40.10">
    <property type="entry name" value="Zinc/RING finger domain, C3HC4 (zinc finger)"/>
    <property type="match status" value="1"/>
</dbReference>
<evidence type="ECO:0000313" key="8">
    <source>
        <dbReference type="EMBL" id="RNA38709.1"/>
    </source>
</evidence>
<gene>
    <name evidence="8" type="ORF">BpHYR1_013964</name>
</gene>
<keyword evidence="3" id="KW-0863">Zinc-finger</keyword>
<comment type="subcellular location">
    <subcellularLocation>
        <location evidence="1">Nucleus</location>
    </subcellularLocation>
</comment>
<dbReference type="GO" id="GO:0008270">
    <property type="term" value="F:zinc ion binding"/>
    <property type="evidence" value="ECO:0007669"/>
    <property type="project" value="UniProtKB-KW"/>
</dbReference>
<dbReference type="Gene3D" id="4.10.60.10">
    <property type="entry name" value="Zinc finger, CCHC-type"/>
    <property type="match status" value="1"/>
</dbReference>
<dbReference type="STRING" id="10195.A0A3M7SSM6"/>
<feature type="region of interest" description="Disordered" evidence="6">
    <location>
        <begin position="439"/>
        <end position="509"/>
    </location>
</feature>
<dbReference type="SUPFAM" id="SSF57756">
    <property type="entry name" value="Retrovirus zinc finger-like domains"/>
    <property type="match status" value="1"/>
</dbReference>
<dbReference type="GO" id="GO:0016567">
    <property type="term" value="P:protein ubiquitination"/>
    <property type="evidence" value="ECO:0007669"/>
    <property type="project" value="InterPro"/>
</dbReference>
<reference evidence="8 9" key="1">
    <citation type="journal article" date="2018" name="Sci. Rep.">
        <title>Genomic signatures of local adaptation to the degree of environmental predictability in rotifers.</title>
        <authorList>
            <person name="Franch-Gras L."/>
            <person name="Hahn C."/>
            <person name="Garcia-Roger E.M."/>
            <person name="Carmona M.J."/>
            <person name="Serra M."/>
            <person name="Gomez A."/>
        </authorList>
    </citation>
    <scope>NUCLEOTIDE SEQUENCE [LARGE SCALE GENOMIC DNA]</scope>
    <source>
        <strain evidence="8">HYR1</strain>
    </source>
</reference>
<dbReference type="GO" id="GO:0061630">
    <property type="term" value="F:ubiquitin protein ligase activity"/>
    <property type="evidence" value="ECO:0007669"/>
    <property type="project" value="InterPro"/>
</dbReference>
<keyword evidence="9" id="KW-1185">Reference proteome</keyword>
<feature type="domain" description="DWNN" evidence="7">
    <location>
        <begin position="4"/>
        <end position="76"/>
    </location>
</feature>
<protein>
    <submittedName>
        <fullName evidence="8">Zinc finger CCCH domain-containing 18-like isoform X1</fullName>
    </submittedName>
</protein>
<evidence type="ECO:0000313" key="9">
    <source>
        <dbReference type="Proteomes" id="UP000276133"/>
    </source>
</evidence>